<name>A0A495JT23_9ACTN</name>
<comment type="caution">
    <text evidence="1">The sequence shown here is derived from an EMBL/GenBank/DDBJ whole genome shotgun (WGS) entry which is preliminary data.</text>
</comment>
<dbReference type="Proteomes" id="UP000277671">
    <property type="component" value="Unassembled WGS sequence"/>
</dbReference>
<dbReference type="GO" id="GO:0016491">
    <property type="term" value="F:oxidoreductase activity"/>
    <property type="evidence" value="ECO:0007669"/>
    <property type="project" value="InterPro"/>
</dbReference>
<evidence type="ECO:0000313" key="1">
    <source>
        <dbReference type="EMBL" id="RKR91991.1"/>
    </source>
</evidence>
<dbReference type="EMBL" id="RBKT01000001">
    <property type="protein sequence ID" value="RKR91991.1"/>
    <property type="molecule type" value="Genomic_DNA"/>
</dbReference>
<organism evidence="1 2">
    <name type="scientific">Micromonospora pisi</name>
    <dbReference type="NCBI Taxonomy" id="589240"/>
    <lineage>
        <taxon>Bacteria</taxon>
        <taxon>Bacillati</taxon>
        <taxon>Actinomycetota</taxon>
        <taxon>Actinomycetes</taxon>
        <taxon>Micromonosporales</taxon>
        <taxon>Micromonosporaceae</taxon>
        <taxon>Micromonospora</taxon>
    </lineage>
</organism>
<sequence length="405" mass="42699">MFDRSPDTAALREVLAEVYAHGHGKEVRGGGAASVRTRATAGGHRFATVGERGPLAGAVVRVLATALGPRRWEPWNPYNDHRAHPSPRSAFLVDVWLVERGRRWRVDPVRRLLSGPAVEPGLDSGVRLELTRHPERLTAGYGPMADALAVLESGHVLAALAEAAAGLGLAADIEDDALLLGPVLAASPDHATLGDDVEADRVTDTESWWRRATAPRSSGPYPVGVAPDPRPLATQTLHTLAHAAMRPPPGSPAGDGRLRHRLALSRVAGHPDGWYAVDAAAHVERLVGGDALDRVQSAFSYERAQADVAAMHVAWVMTADLGASATTGGAAGYRAVLRTAGAVAQHVASAAAVAGLFCRPVRSVYEARLEAAAGAPAGHDFVYLLLIGRTRFGGFAYRLSGEEPR</sequence>
<dbReference type="RefSeq" id="WP_121160060.1">
    <property type="nucleotide sequence ID" value="NZ_RBKT01000001.1"/>
</dbReference>
<keyword evidence="2" id="KW-1185">Reference proteome</keyword>
<evidence type="ECO:0000313" key="2">
    <source>
        <dbReference type="Proteomes" id="UP000277671"/>
    </source>
</evidence>
<dbReference type="SUPFAM" id="SSF55469">
    <property type="entry name" value="FMN-dependent nitroreductase-like"/>
    <property type="match status" value="1"/>
</dbReference>
<dbReference type="Gene3D" id="3.40.109.10">
    <property type="entry name" value="NADH Oxidase"/>
    <property type="match status" value="1"/>
</dbReference>
<reference evidence="1 2" key="1">
    <citation type="submission" date="2018-10" db="EMBL/GenBank/DDBJ databases">
        <title>Sequencing the genomes of 1000 actinobacteria strains.</title>
        <authorList>
            <person name="Klenk H.-P."/>
        </authorList>
    </citation>
    <scope>NUCLEOTIDE SEQUENCE [LARGE SCALE GENOMIC DNA]</scope>
    <source>
        <strain evidence="1 2">DSM 45175</strain>
    </source>
</reference>
<dbReference type="AlphaFoldDB" id="A0A495JT23"/>
<accession>A0A495JT23</accession>
<proteinExistence type="predicted"/>
<dbReference type="InterPro" id="IPR000415">
    <property type="entry name" value="Nitroreductase-like"/>
</dbReference>
<protein>
    <submittedName>
        <fullName evidence="1">Uncharacterized protein</fullName>
    </submittedName>
</protein>
<dbReference type="OrthoDB" id="3662644at2"/>
<gene>
    <name evidence="1" type="ORF">BDK92_6422</name>
</gene>